<dbReference type="SUPFAM" id="SSF103473">
    <property type="entry name" value="MFS general substrate transporter"/>
    <property type="match status" value="1"/>
</dbReference>
<dbReference type="Pfam" id="PF07690">
    <property type="entry name" value="MFS_1"/>
    <property type="match status" value="1"/>
</dbReference>
<evidence type="ECO:0000256" key="1">
    <source>
        <dbReference type="ARBA" id="ARBA00004141"/>
    </source>
</evidence>
<dbReference type="InterPro" id="IPR020846">
    <property type="entry name" value="MFS_dom"/>
</dbReference>
<reference evidence="8" key="1">
    <citation type="journal article" date="2008" name="Nat. Genet.">
        <title>The Pristionchus pacificus genome provides a unique perspective on nematode lifestyle and parasitism.</title>
        <authorList>
            <person name="Dieterich C."/>
            <person name="Clifton S.W."/>
            <person name="Schuster L.N."/>
            <person name="Chinwalla A."/>
            <person name="Delehaunty K."/>
            <person name="Dinkelacker I."/>
            <person name="Fulton L."/>
            <person name="Fulton R."/>
            <person name="Godfrey J."/>
            <person name="Minx P."/>
            <person name="Mitreva M."/>
            <person name="Roeseler W."/>
            <person name="Tian H."/>
            <person name="Witte H."/>
            <person name="Yang S.P."/>
            <person name="Wilson R.K."/>
            <person name="Sommer R.J."/>
        </authorList>
    </citation>
    <scope>NUCLEOTIDE SEQUENCE [LARGE SCALE GENOMIC DNA]</scope>
    <source>
        <strain evidence="8">PS312</strain>
    </source>
</reference>
<dbReference type="InterPro" id="IPR036259">
    <property type="entry name" value="MFS_trans_sf"/>
</dbReference>
<protein>
    <submittedName>
        <fullName evidence="7">Membrane transporter</fullName>
    </submittedName>
</protein>
<evidence type="ECO:0000313" key="8">
    <source>
        <dbReference type="Proteomes" id="UP000005239"/>
    </source>
</evidence>
<keyword evidence="5" id="KW-0472">Membrane</keyword>
<dbReference type="EnsemblMetazoa" id="PPA14094.1">
    <property type="protein sequence ID" value="PPA14094.1"/>
    <property type="gene ID" value="WBGene00103648"/>
</dbReference>
<dbReference type="GO" id="GO:0016020">
    <property type="term" value="C:membrane"/>
    <property type="evidence" value="ECO:0000318"/>
    <property type="project" value="GO_Central"/>
</dbReference>
<comment type="similarity">
    <text evidence="6">Belongs to the major facilitator superfamily. Spinster (TC 2.A.1.49) family.</text>
</comment>
<evidence type="ECO:0000256" key="2">
    <source>
        <dbReference type="ARBA" id="ARBA00022448"/>
    </source>
</evidence>
<proteinExistence type="inferred from homology"/>
<evidence type="ECO:0000256" key="5">
    <source>
        <dbReference type="ARBA" id="ARBA00023136"/>
    </source>
</evidence>
<keyword evidence="2" id="KW-0813">Transport</keyword>
<dbReference type="PANTHER" id="PTHR23505">
    <property type="entry name" value="SPINSTER"/>
    <property type="match status" value="1"/>
</dbReference>
<dbReference type="PROSITE" id="PS50850">
    <property type="entry name" value="MFS"/>
    <property type="match status" value="1"/>
</dbReference>
<evidence type="ECO:0000256" key="4">
    <source>
        <dbReference type="ARBA" id="ARBA00022989"/>
    </source>
</evidence>
<keyword evidence="8" id="KW-1185">Reference proteome</keyword>
<reference evidence="7" key="2">
    <citation type="submission" date="2022-06" db="UniProtKB">
        <authorList>
            <consortium name="EnsemblMetazoa"/>
        </authorList>
    </citation>
    <scope>IDENTIFICATION</scope>
    <source>
        <strain evidence="7">PS312</strain>
    </source>
</reference>
<keyword evidence="3" id="KW-0812">Transmembrane</keyword>
<gene>
    <name evidence="7" type="primary">WBGene00103648</name>
</gene>
<dbReference type="PANTHER" id="PTHR23505:SF79">
    <property type="entry name" value="PROTEIN SPINSTER"/>
    <property type="match status" value="1"/>
</dbReference>
<name>A0A2A6CRB3_PRIPA</name>
<keyword evidence="4" id="KW-1133">Transmembrane helix</keyword>
<sequence length="454" mass="50352">MAKESLSLIRRLSISTILVILTTLHLFDGLAVDGTLPLIQEYFSINDATTGMAKTFSSISATVSLSLMLLFESRFEKRTLILLSMLCYGIFHGISLLSGPEQYWLFVSTRAISTFTSSAFAVLMPVIFADFFSGRALGRALMLSAFVGMIGSLFSISISSFFVTSSLPWQTSLVIGPALTLIFLPILFILYPKSSRKERNISRSFEIHRCFKLFSIRTYLLMVIGVFLGAFYLKGCLFWMPSFLLAAWNISPQVYGNIAFPMVITSKSIAELIGTLIGLPLLVWVAEQFHFGFRSFSGSPRSIPIVVTITSLLAATAALGQIYFASHSYNALLISSFLNSFMGAPVISLGNQVLLTVCPSEDRTSAIAMMSLITSLVTLPTEQIIGRISDTIRGNSELLKDRFFSLEIALFANWTTFFAAGFFYLLVAFFYPTDELKARKQENEDKIEKSPLFD</sequence>
<comment type="subcellular location">
    <subcellularLocation>
        <location evidence="1">Membrane</location>
        <topology evidence="1">Multi-pass membrane protein</topology>
    </subcellularLocation>
</comment>
<accession>A0A2A6CRB3</accession>
<organism evidence="7 8">
    <name type="scientific">Pristionchus pacificus</name>
    <name type="common">Parasitic nematode worm</name>
    <dbReference type="NCBI Taxonomy" id="54126"/>
    <lineage>
        <taxon>Eukaryota</taxon>
        <taxon>Metazoa</taxon>
        <taxon>Ecdysozoa</taxon>
        <taxon>Nematoda</taxon>
        <taxon>Chromadorea</taxon>
        <taxon>Rhabditida</taxon>
        <taxon>Rhabditina</taxon>
        <taxon>Diplogasteromorpha</taxon>
        <taxon>Diplogasteroidea</taxon>
        <taxon>Neodiplogasteridae</taxon>
        <taxon>Pristionchus</taxon>
    </lineage>
</organism>
<dbReference type="AlphaFoldDB" id="A0A2A6CRB3"/>
<accession>A0A8R1U9F3</accession>
<evidence type="ECO:0000313" key="7">
    <source>
        <dbReference type="EnsemblMetazoa" id="PPA14094.1"/>
    </source>
</evidence>
<dbReference type="Proteomes" id="UP000005239">
    <property type="component" value="Unassembled WGS sequence"/>
</dbReference>
<evidence type="ECO:0000256" key="6">
    <source>
        <dbReference type="ARBA" id="ARBA00024338"/>
    </source>
</evidence>
<dbReference type="InterPro" id="IPR044770">
    <property type="entry name" value="MFS_spinster-like"/>
</dbReference>
<dbReference type="GO" id="GO:0022857">
    <property type="term" value="F:transmembrane transporter activity"/>
    <property type="evidence" value="ECO:0000318"/>
    <property type="project" value="GO_Central"/>
</dbReference>
<dbReference type="InterPro" id="IPR011701">
    <property type="entry name" value="MFS"/>
</dbReference>
<evidence type="ECO:0000256" key="3">
    <source>
        <dbReference type="ARBA" id="ARBA00022692"/>
    </source>
</evidence>
<dbReference type="OrthoDB" id="9986881at2759"/>
<dbReference type="Gene3D" id="1.20.1250.20">
    <property type="entry name" value="MFS general substrate transporter like domains"/>
    <property type="match status" value="2"/>
</dbReference>